<reference evidence="1 2" key="1">
    <citation type="journal article" date="2019" name="ACS Chem. Biol.">
        <title>Identification and Mobilization of a Cryptic Antibiotic Biosynthesis Gene Locus from a Human-Pathogenic Nocardia Isolate.</title>
        <authorList>
            <person name="Herisse M."/>
            <person name="Ishida K."/>
            <person name="Porter J.L."/>
            <person name="Howden B."/>
            <person name="Hertweck C."/>
            <person name="Stinear T.P."/>
            <person name="Pidot S.J."/>
        </authorList>
    </citation>
    <scope>NUCLEOTIDE SEQUENCE [LARGE SCALE GENOMIC DNA]</scope>
    <source>
        <strain evidence="1 2">AUSMDU00012717</strain>
    </source>
</reference>
<protein>
    <submittedName>
        <fullName evidence="1">Uncharacterized protein</fullName>
    </submittedName>
</protein>
<dbReference type="KEGG" id="nah:F5544_43525"/>
<evidence type="ECO:0000313" key="1">
    <source>
        <dbReference type="EMBL" id="QIS16509.1"/>
    </source>
</evidence>
<organism evidence="1 2">
    <name type="scientific">Nocardia arthritidis</name>
    <dbReference type="NCBI Taxonomy" id="228602"/>
    <lineage>
        <taxon>Bacteria</taxon>
        <taxon>Bacillati</taxon>
        <taxon>Actinomycetota</taxon>
        <taxon>Actinomycetes</taxon>
        <taxon>Mycobacteriales</taxon>
        <taxon>Nocardiaceae</taxon>
        <taxon>Nocardia</taxon>
    </lineage>
</organism>
<keyword evidence="2" id="KW-1185">Reference proteome</keyword>
<dbReference type="AlphaFoldDB" id="A0A6G9YT60"/>
<gene>
    <name evidence="1" type="ORF">F5544_43525</name>
</gene>
<proteinExistence type="predicted"/>
<accession>A0A6G9YT60</accession>
<sequence>MSFLIRRNPAWAWAGWRDLDPQHARPDENPIQKPWKKTNFNRTVQLIDNQVVIADAFETPFQVGGVSYEAMPFTDTWGCEFDLNIDGNIVQLQFFGIALSSSWAKVGFVDLLEAPILAIWRDVASTTQSLRVVVYHSLSNIETLARSPSLALMMNKIWYRVKILVERDRYLRVFVNDILRFSFWLPPQYAAAPNRRGLNFLNQTSAPAFLKNFILYDRPTDIATGITWHREVVSDDFQRQNGPVTNGWTEFGTGAAIVSGRWAFTGTAEGSAGILRDTGVTHGAQRAEGTIRNPDQSADASLVLRTTPDGSSGLAANICADKIYISLFTGGLTNPTFTDYVSTPCTVKDGDRVVFSANGEGAWIEINGQLQLMTTLDGRAPGANQWAGARVCQVGDNNSGAWDDIQILTAF</sequence>
<dbReference type="EMBL" id="CP046172">
    <property type="protein sequence ID" value="QIS16509.1"/>
    <property type="molecule type" value="Genomic_DNA"/>
</dbReference>
<evidence type="ECO:0000313" key="2">
    <source>
        <dbReference type="Proteomes" id="UP000503540"/>
    </source>
</evidence>
<dbReference type="RefSeq" id="WP_167478571.1">
    <property type="nucleotide sequence ID" value="NZ_CP046172.1"/>
</dbReference>
<name>A0A6G9YT60_9NOCA</name>
<dbReference type="Proteomes" id="UP000503540">
    <property type="component" value="Chromosome"/>
</dbReference>